<protein>
    <recommendedName>
        <fullName evidence="3">CarboxypepD_reg-like domain-containing protein</fullName>
    </recommendedName>
</protein>
<evidence type="ECO:0000313" key="1">
    <source>
        <dbReference type="EMBL" id="MBE8723900.1"/>
    </source>
</evidence>
<dbReference type="RefSeq" id="WP_193844929.1">
    <property type="nucleotide sequence ID" value="NZ_PRDM01000001.1"/>
</dbReference>
<organism evidence="1 2">
    <name type="scientific">Flavobacterium hungaricum</name>
    <dbReference type="NCBI Taxonomy" id="2082725"/>
    <lineage>
        <taxon>Bacteria</taxon>
        <taxon>Pseudomonadati</taxon>
        <taxon>Bacteroidota</taxon>
        <taxon>Flavobacteriia</taxon>
        <taxon>Flavobacteriales</taxon>
        <taxon>Flavobacteriaceae</taxon>
        <taxon>Flavobacterium</taxon>
    </lineage>
</organism>
<proteinExistence type="predicted"/>
<evidence type="ECO:0000313" key="2">
    <source>
        <dbReference type="Proteomes" id="UP000640614"/>
    </source>
</evidence>
<dbReference type="EMBL" id="PRDM01000001">
    <property type="protein sequence ID" value="MBE8723900.1"/>
    <property type="molecule type" value="Genomic_DNA"/>
</dbReference>
<dbReference type="PROSITE" id="PS51257">
    <property type="entry name" value="PROKAR_LIPOPROTEIN"/>
    <property type="match status" value="1"/>
</dbReference>
<gene>
    <name evidence="1" type="ORF">C4F50_02995</name>
</gene>
<comment type="caution">
    <text evidence="1">The sequence shown here is derived from an EMBL/GenBank/DDBJ whole genome shotgun (WGS) entry which is preliminary data.</text>
</comment>
<dbReference type="Proteomes" id="UP000640614">
    <property type="component" value="Unassembled WGS sequence"/>
</dbReference>
<keyword evidence="2" id="KW-1185">Reference proteome</keyword>
<evidence type="ECO:0008006" key="3">
    <source>
        <dbReference type="Google" id="ProtNLM"/>
    </source>
</evidence>
<reference evidence="1 2" key="1">
    <citation type="submission" date="2018-07" db="EMBL/GenBank/DDBJ databases">
        <title>Genome assembly of strain KB82.</title>
        <authorList>
            <person name="Kukolya J."/>
            <person name="Horvath B."/>
            <person name="Nagy I."/>
            <person name="Toth A."/>
        </authorList>
    </citation>
    <scope>NUCLEOTIDE SEQUENCE [LARGE SCALE GENOMIC DNA]</scope>
    <source>
        <strain evidence="1 2">Kb82</strain>
    </source>
</reference>
<dbReference type="SUPFAM" id="SSF49464">
    <property type="entry name" value="Carboxypeptidase regulatory domain-like"/>
    <property type="match status" value="1"/>
</dbReference>
<sequence length="111" mass="12916">MRITYVFVLLLFCSCTNNKFYSYVYDYDTGKPLKNVLVTVNGVVTATDSTGFFTSNIKSNADCVILLQKEEYAVKKIYRKPDSLGMFSKRNLNKHKIYLFKKESDFSNKRH</sequence>
<accession>A0ABR9TEW3</accession>
<dbReference type="InterPro" id="IPR008969">
    <property type="entry name" value="CarboxyPept-like_regulatory"/>
</dbReference>
<name>A0ABR9TEW3_9FLAO</name>